<dbReference type="Pfam" id="PF25436">
    <property type="entry name" value="BSD2_CRD"/>
    <property type="match status" value="1"/>
</dbReference>
<dbReference type="PANTHER" id="PTHR15852:SF51">
    <property type="entry name" value="PROTEIN BUNDLE SHEATH DEFECTIVE 2, CHLOROPLASTIC"/>
    <property type="match status" value="1"/>
</dbReference>
<sequence length="147" mass="15703">MAKALGLFVPEVSIGAPTRAGTPKRCGLRLPQKLQCSLTPDQIPPKPTALTHHHRHHHHTKFDALITKVSGSDPTTKVNSIVCADCEGNGAIQCTQCKGTGVNSEDHFGGRFKAGQTCWLCRGKREILCGSCNGAGFIGGFMSTFDE</sequence>
<accession>A0A7I8L1W4</accession>
<organism evidence="2 3">
    <name type="scientific">Spirodela intermedia</name>
    <name type="common">Intermediate duckweed</name>
    <dbReference type="NCBI Taxonomy" id="51605"/>
    <lineage>
        <taxon>Eukaryota</taxon>
        <taxon>Viridiplantae</taxon>
        <taxon>Streptophyta</taxon>
        <taxon>Embryophyta</taxon>
        <taxon>Tracheophyta</taxon>
        <taxon>Spermatophyta</taxon>
        <taxon>Magnoliopsida</taxon>
        <taxon>Liliopsida</taxon>
        <taxon>Araceae</taxon>
        <taxon>Lemnoideae</taxon>
        <taxon>Spirodela</taxon>
    </lineage>
</organism>
<dbReference type="InterPro" id="IPR057453">
    <property type="entry name" value="BSD2_CRD"/>
</dbReference>
<evidence type="ECO:0000313" key="2">
    <source>
        <dbReference type="EMBL" id="CAA7403194.1"/>
    </source>
</evidence>
<dbReference type="SUPFAM" id="SSF57938">
    <property type="entry name" value="DnaJ/Hsp40 cysteine-rich domain"/>
    <property type="match status" value="1"/>
</dbReference>
<proteinExistence type="predicted"/>
<dbReference type="EMBL" id="LR746272">
    <property type="protein sequence ID" value="CAA7403194.1"/>
    <property type="molecule type" value="Genomic_DNA"/>
</dbReference>
<dbReference type="AlphaFoldDB" id="A0A7I8L1W4"/>
<evidence type="ECO:0000313" key="3">
    <source>
        <dbReference type="Proteomes" id="UP000663760"/>
    </source>
</evidence>
<keyword evidence="3" id="KW-1185">Reference proteome</keyword>
<name>A0A7I8L1W4_SPIIN</name>
<dbReference type="InterPro" id="IPR036410">
    <property type="entry name" value="HSP_DnaJ_Cys-rich_dom_sf"/>
</dbReference>
<dbReference type="Proteomes" id="UP000663760">
    <property type="component" value="Chromosome 9"/>
</dbReference>
<evidence type="ECO:0000259" key="1">
    <source>
        <dbReference type="Pfam" id="PF25436"/>
    </source>
</evidence>
<feature type="domain" description="BSD2 cysteine rich" evidence="1">
    <location>
        <begin position="79"/>
        <end position="147"/>
    </location>
</feature>
<dbReference type="PANTHER" id="PTHR15852">
    <property type="entry name" value="PLASTID TRANSCRIPTIONALLY ACTIVE PROTEIN"/>
    <property type="match status" value="1"/>
</dbReference>
<gene>
    <name evidence="2" type="ORF">SI8410_09013872</name>
</gene>
<dbReference type="GO" id="GO:0044183">
    <property type="term" value="F:protein folding chaperone"/>
    <property type="evidence" value="ECO:0007669"/>
    <property type="project" value="TreeGrafter"/>
</dbReference>
<dbReference type="OrthoDB" id="2019540at2759"/>
<protein>
    <recommendedName>
        <fullName evidence="1">BSD2 cysteine rich domain-containing protein</fullName>
    </recommendedName>
</protein>
<dbReference type="GO" id="GO:0101031">
    <property type="term" value="C:protein folding chaperone complex"/>
    <property type="evidence" value="ECO:0007669"/>
    <property type="project" value="TreeGrafter"/>
</dbReference>
<reference evidence="2" key="1">
    <citation type="submission" date="2020-02" db="EMBL/GenBank/DDBJ databases">
        <authorList>
            <person name="Scholz U."/>
            <person name="Mascher M."/>
            <person name="Fiebig A."/>
        </authorList>
    </citation>
    <scope>NUCLEOTIDE SEQUENCE</scope>
</reference>
<dbReference type="GO" id="GO:0009570">
    <property type="term" value="C:chloroplast stroma"/>
    <property type="evidence" value="ECO:0007669"/>
    <property type="project" value="TreeGrafter"/>
</dbReference>